<dbReference type="InterPro" id="IPR003660">
    <property type="entry name" value="HAMP_dom"/>
</dbReference>
<dbReference type="GO" id="GO:0005886">
    <property type="term" value="C:plasma membrane"/>
    <property type="evidence" value="ECO:0007669"/>
    <property type="project" value="UniProtKB-SubCell"/>
</dbReference>
<dbReference type="PROSITE" id="PS50885">
    <property type="entry name" value="HAMP"/>
    <property type="match status" value="1"/>
</dbReference>
<keyword evidence="2" id="KW-1003">Cell membrane</keyword>
<comment type="subcellular location">
    <subcellularLocation>
        <location evidence="1">Cell inner membrane</location>
        <topology evidence="1">Multi-pass membrane protein</topology>
    </subcellularLocation>
</comment>
<sequence length="565" mass="59620">MKFWRDLSIGRKIVGALAALTLIVAALGGVAWTQMADINTKAADVRDNWLPSVGQIGTLRHTLSRLARAQSEAMLALNFNKDPETALTKFDKTIEEVEKAHAAYKPLITRNSEDEVLMGEFAKLWPEFSGHSRAIMQRARSGDIEGAYEDYRGSASAQRARLQEILEKDSAFNRNEGKKAADAGEAVYRSARFILLGALLLAALIAAAAALAIVGSVVRPLGRASEAVERLARGDVDVDIVDDGRADEVGGLMRALAVFKSNMAQTRQLEAEAAGNQARAGEERRAHAQKMAEDFDRNVNAIVAEVAKAASEFQGTARILSDAAVETARQARTVSEASESSAASIGSVASATEELTYSVQEINGQVGHSRQMAGESAAQAEKTDGQMRELSLAADKIGGIVNLISDIAGQTNMLALNATIEAARAGEAGRGFAVVAQEVKSLAEQTSRATADIAAQIGDIQTTAQRAAQNISGIARTTEESNRVATTIAAAVSQQGEATSEIARNVQQASKGAQAVAENIGGVLSAAQNSSAASTQMLASAQTLEQQSDRLRREVDCFLAGVRAA</sequence>
<dbReference type="PRINTS" id="PR00260">
    <property type="entry name" value="CHEMTRNSDUCR"/>
</dbReference>
<dbReference type="SUPFAM" id="SSF58104">
    <property type="entry name" value="Methyl-accepting chemotaxis protein (MCP) signaling domain"/>
    <property type="match status" value="1"/>
</dbReference>
<dbReference type="Pfam" id="PF00015">
    <property type="entry name" value="MCPsignal"/>
    <property type="match status" value="1"/>
</dbReference>
<dbReference type="Pfam" id="PF00672">
    <property type="entry name" value="HAMP"/>
    <property type="match status" value="1"/>
</dbReference>
<dbReference type="PROSITE" id="PS50111">
    <property type="entry name" value="CHEMOTAXIS_TRANSDUC_2"/>
    <property type="match status" value="1"/>
</dbReference>
<dbReference type="RefSeq" id="WP_104507544.1">
    <property type="nucleotide sequence ID" value="NZ_JACIGC010000009.1"/>
</dbReference>
<name>A0A2S6N9Z4_9HYPH</name>
<dbReference type="OrthoDB" id="8438531at2"/>
<evidence type="ECO:0000256" key="2">
    <source>
        <dbReference type="ARBA" id="ARBA00022519"/>
    </source>
</evidence>
<keyword evidence="6" id="KW-1185">Reference proteome</keyword>
<comment type="similarity">
    <text evidence="4">Belongs to the methyl-accepting chemotaxis (MCP) protein family.</text>
</comment>
<evidence type="ECO:0000313" key="5">
    <source>
        <dbReference type="EMBL" id="PPQ31436.1"/>
    </source>
</evidence>
<dbReference type="AlphaFoldDB" id="A0A2S6N9Z4"/>
<dbReference type="SMART" id="SM00304">
    <property type="entry name" value="HAMP"/>
    <property type="match status" value="1"/>
</dbReference>
<gene>
    <name evidence="5" type="ORF">CCR94_09035</name>
</gene>
<dbReference type="InterPro" id="IPR004090">
    <property type="entry name" value="Chemotax_Me-accpt_rcpt"/>
</dbReference>
<keyword evidence="3" id="KW-0807">Transducer</keyword>
<evidence type="ECO:0000256" key="4">
    <source>
        <dbReference type="ARBA" id="ARBA00029447"/>
    </source>
</evidence>
<keyword evidence="2" id="KW-0472">Membrane</keyword>
<dbReference type="GO" id="GO:0004888">
    <property type="term" value="F:transmembrane signaling receptor activity"/>
    <property type="evidence" value="ECO:0007669"/>
    <property type="project" value="InterPro"/>
</dbReference>
<organism evidence="5 6">
    <name type="scientific">Rhodoblastus sphagnicola</name>
    <dbReference type="NCBI Taxonomy" id="333368"/>
    <lineage>
        <taxon>Bacteria</taxon>
        <taxon>Pseudomonadati</taxon>
        <taxon>Pseudomonadota</taxon>
        <taxon>Alphaproteobacteria</taxon>
        <taxon>Hyphomicrobiales</taxon>
        <taxon>Rhodoblastaceae</taxon>
        <taxon>Rhodoblastus</taxon>
    </lineage>
</organism>
<dbReference type="Pfam" id="PF12729">
    <property type="entry name" value="4HB_MCP_1"/>
    <property type="match status" value="1"/>
</dbReference>
<dbReference type="PANTHER" id="PTHR32089">
    <property type="entry name" value="METHYL-ACCEPTING CHEMOTAXIS PROTEIN MCPB"/>
    <property type="match status" value="1"/>
</dbReference>
<dbReference type="InterPro" id="IPR000727">
    <property type="entry name" value="T_SNARE_dom"/>
</dbReference>
<evidence type="ECO:0008006" key="7">
    <source>
        <dbReference type="Google" id="ProtNLM"/>
    </source>
</evidence>
<dbReference type="PANTHER" id="PTHR32089:SF112">
    <property type="entry name" value="LYSOZYME-LIKE PROTEIN-RELATED"/>
    <property type="match status" value="1"/>
</dbReference>
<dbReference type="Proteomes" id="UP000239089">
    <property type="component" value="Unassembled WGS sequence"/>
</dbReference>
<evidence type="ECO:0000313" key="6">
    <source>
        <dbReference type="Proteomes" id="UP000239089"/>
    </source>
</evidence>
<dbReference type="PROSITE" id="PS50192">
    <property type="entry name" value="T_SNARE"/>
    <property type="match status" value="1"/>
</dbReference>
<comment type="caution">
    <text evidence="5">The sequence shown here is derived from an EMBL/GenBank/DDBJ whole genome shotgun (WGS) entry which is preliminary data.</text>
</comment>
<dbReference type="InterPro" id="IPR004089">
    <property type="entry name" value="MCPsignal_dom"/>
</dbReference>
<dbReference type="GO" id="GO:0007165">
    <property type="term" value="P:signal transduction"/>
    <property type="evidence" value="ECO:0007669"/>
    <property type="project" value="UniProtKB-KW"/>
</dbReference>
<evidence type="ECO:0000256" key="3">
    <source>
        <dbReference type="ARBA" id="ARBA00023224"/>
    </source>
</evidence>
<dbReference type="Gene3D" id="1.10.287.950">
    <property type="entry name" value="Methyl-accepting chemotaxis protein"/>
    <property type="match status" value="1"/>
</dbReference>
<dbReference type="SMART" id="SM00283">
    <property type="entry name" value="MA"/>
    <property type="match status" value="1"/>
</dbReference>
<dbReference type="Gene3D" id="1.10.8.500">
    <property type="entry name" value="HAMP domain in histidine kinase"/>
    <property type="match status" value="1"/>
</dbReference>
<keyword evidence="2" id="KW-0997">Cell inner membrane</keyword>
<dbReference type="EMBL" id="NHSJ01000057">
    <property type="protein sequence ID" value="PPQ31436.1"/>
    <property type="molecule type" value="Genomic_DNA"/>
</dbReference>
<proteinExistence type="inferred from homology"/>
<dbReference type="InterPro" id="IPR024478">
    <property type="entry name" value="HlyB_4HB_MCP"/>
</dbReference>
<evidence type="ECO:0000256" key="1">
    <source>
        <dbReference type="ARBA" id="ARBA00004429"/>
    </source>
</evidence>
<reference evidence="5 6" key="1">
    <citation type="journal article" date="2018" name="Arch. Microbiol.">
        <title>New insights into the metabolic potential of the phototrophic purple bacterium Rhodopila globiformis DSM 161(T) from its draft genome sequence and evidence for a vanadium-dependent nitrogenase.</title>
        <authorList>
            <person name="Imhoff J.F."/>
            <person name="Rahn T."/>
            <person name="Kunzel S."/>
            <person name="Neulinger S.C."/>
        </authorList>
    </citation>
    <scope>NUCLEOTIDE SEQUENCE [LARGE SCALE GENOMIC DNA]</scope>
    <source>
        <strain evidence="5 6">DSM 16996</strain>
    </source>
</reference>
<accession>A0A2S6N9Z4</accession>
<protein>
    <recommendedName>
        <fullName evidence="7">Methyl-accepting chemotaxis protein</fullName>
    </recommendedName>
</protein>
<dbReference type="GO" id="GO:0006935">
    <property type="term" value="P:chemotaxis"/>
    <property type="evidence" value="ECO:0007669"/>
    <property type="project" value="InterPro"/>
</dbReference>